<evidence type="ECO:0000313" key="4">
    <source>
        <dbReference type="Proteomes" id="UP000235388"/>
    </source>
</evidence>
<organism evidence="3 4">
    <name type="scientific">Puccinia coronata f. sp. avenae</name>
    <dbReference type="NCBI Taxonomy" id="200324"/>
    <lineage>
        <taxon>Eukaryota</taxon>
        <taxon>Fungi</taxon>
        <taxon>Dikarya</taxon>
        <taxon>Basidiomycota</taxon>
        <taxon>Pucciniomycotina</taxon>
        <taxon>Pucciniomycetes</taxon>
        <taxon>Pucciniales</taxon>
        <taxon>Pucciniaceae</taxon>
        <taxon>Puccinia</taxon>
    </lineage>
</organism>
<sequence>MYPSSSQSNTRTPLDFAATGSLLTRPTPQPTVINGSAKPGKGLPTTIKFINTPLIFSIPPISPYTPHHAIITINLPSITTYHQTLKNYRKHFKFNHNPLMMSSIDLSLSATDSSTESTLQHGGNHSQSATSQSQHSMNSLEAR</sequence>
<keyword evidence="4" id="KW-1185">Reference proteome</keyword>
<evidence type="ECO:0000256" key="1">
    <source>
        <dbReference type="SAM" id="MobiDB-lite"/>
    </source>
</evidence>
<feature type="compositionally biased region" description="Low complexity" evidence="1">
    <location>
        <begin position="125"/>
        <end position="136"/>
    </location>
</feature>
<feature type="region of interest" description="Disordered" evidence="1">
    <location>
        <begin position="112"/>
        <end position="143"/>
    </location>
</feature>
<proteinExistence type="predicted"/>
<reference evidence="3 4" key="1">
    <citation type="submission" date="2017-11" db="EMBL/GenBank/DDBJ databases">
        <title>De novo assembly and phasing of dikaryotic genomes from two isolates of Puccinia coronata f. sp. avenae, the causal agent of oat crown rust.</title>
        <authorList>
            <person name="Miller M.E."/>
            <person name="Zhang Y."/>
            <person name="Omidvar V."/>
            <person name="Sperschneider J."/>
            <person name="Schwessinger B."/>
            <person name="Raley C."/>
            <person name="Palmer J.M."/>
            <person name="Garnica D."/>
            <person name="Upadhyaya N."/>
            <person name="Rathjen J."/>
            <person name="Taylor J.M."/>
            <person name="Park R.F."/>
            <person name="Dodds P.N."/>
            <person name="Hirsch C.D."/>
            <person name="Kianian S.F."/>
            <person name="Figueroa M."/>
        </authorList>
    </citation>
    <scope>NUCLEOTIDE SEQUENCE [LARGE SCALE GENOMIC DNA]</scope>
    <source>
        <strain evidence="3">12NC29</strain>
    </source>
</reference>
<dbReference type="AlphaFoldDB" id="A0A2N5VAI9"/>
<dbReference type="EMBL" id="PGCJ01000114">
    <property type="protein sequence ID" value="PLW46984.1"/>
    <property type="molecule type" value="Genomic_DNA"/>
</dbReference>
<dbReference type="EMBL" id="PGCJ01000794">
    <property type="protein sequence ID" value="PLW20619.1"/>
    <property type="molecule type" value="Genomic_DNA"/>
</dbReference>
<evidence type="ECO:0000313" key="2">
    <source>
        <dbReference type="EMBL" id="PLW20619.1"/>
    </source>
</evidence>
<comment type="caution">
    <text evidence="3">The sequence shown here is derived from an EMBL/GenBank/DDBJ whole genome shotgun (WGS) entry which is preliminary data.</text>
</comment>
<name>A0A2N5VAI9_9BASI</name>
<dbReference type="Proteomes" id="UP000235388">
    <property type="component" value="Unassembled WGS sequence"/>
</dbReference>
<gene>
    <name evidence="2" type="ORF">PCANC_06037</name>
    <name evidence="3" type="ORF">PCANC_06523</name>
</gene>
<protein>
    <submittedName>
        <fullName evidence="3">Uncharacterized protein</fullName>
    </submittedName>
</protein>
<accession>A0A2N5VAI9</accession>
<evidence type="ECO:0000313" key="3">
    <source>
        <dbReference type="EMBL" id="PLW46984.1"/>
    </source>
</evidence>
<feature type="compositionally biased region" description="Polar residues" evidence="1">
    <location>
        <begin position="112"/>
        <end position="124"/>
    </location>
</feature>